<organism evidence="2 3">
    <name type="scientific">Candidatus Contendobacter odensis Run_B_J11</name>
    <dbReference type="NCBI Taxonomy" id="1400861"/>
    <lineage>
        <taxon>Bacteria</taxon>
        <taxon>Pseudomonadati</taxon>
        <taxon>Pseudomonadota</taxon>
        <taxon>Gammaproteobacteria</taxon>
        <taxon>Candidatus Competibacteraceae</taxon>
        <taxon>Candidatus Contendibacter</taxon>
    </lineage>
</organism>
<reference evidence="2 3" key="1">
    <citation type="journal article" date="2014" name="ISME J.">
        <title>Candidatus Competibacter-lineage genomes retrieved from metagenomes reveal functional metabolic diversity.</title>
        <authorList>
            <person name="McIlroy S.J."/>
            <person name="Albertsen M."/>
            <person name="Andresen E.K."/>
            <person name="Saunders A.M."/>
            <person name="Kristiansen R."/>
            <person name="Stokholm-Bjerregaard M."/>
            <person name="Nielsen K.L."/>
            <person name="Nielsen P.H."/>
        </authorList>
    </citation>
    <scope>NUCLEOTIDE SEQUENCE [LARGE SCALE GENOMIC DNA]</scope>
    <source>
        <strain evidence="2 3">Run_B_J11</strain>
    </source>
</reference>
<protein>
    <submittedName>
        <fullName evidence="2">Uncharacterized protein</fullName>
    </submittedName>
</protein>
<accession>A0A7U7J364</accession>
<sequence>MYAHRVIQSLNGLHVQFDLPPEFADCQEAEIIVLPVKSTKSNSQSWEQWVRSVAGTLSDDFPDDITDDDLGVDAPRESLE</sequence>
<comment type="caution">
    <text evidence="2">The sequence shown here is derived from an EMBL/GenBank/DDBJ whole genome shotgun (WGS) entry which is preliminary data.</text>
</comment>
<gene>
    <name evidence="2" type="ORF">BN874_160005</name>
</gene>
<evidence type="ECO:0000313" key="3">
    <source>
        <dbReference type="Proteomes" id="UP000019184"/>
    </source>
</evidence>
<evidence type="ECO:0000313" key="2">
    <source>
        <dbReference type="EMBL" id="CDH44249.1"/>
    </source>
</evidence>
<name>A0A7U7J364_9GAMM</name>
<feature type="compositionally biased region" description="Acidic residues" evidence="1">
    <location>
        <begin position="60"/>
        <end position="71"/>
    </location>
</feature>
<dbReference type="AlphaFoldDB" id="A0A7U7J364"/>
<feature type="region of interest" description="Disordered" evidence="1">
    <location>
        <begin position="60"/>
        <end position="80"/>
    </location>
</feature>
<keyword evidence="3" id="KW-1185">Reference proteome</keyword>
<proteinExistence type="predicted"/>
<dbReference type="EMBL" id="CBTK010000068">
    <property type="protein sequence ID" value="CDH44249.1"/>
    <property type="molecule type" value="Genomic_DNA"/>
</dbReference>
<dbReference type="Proteomes" id="UP000019184">
    <property type="component" value="Unassembled WGS sequence"/>
</dbReference>
<evidence type="ECO:0000256" key="1">
    <source>
        <dbReference type="SAM" id="MobiDB-lite"/>
    </source>
</evidence>